<proteinExistence type="predicted"/>
<dbReference type="AlphaFoldDB" id="A0A7C8ZZW2"/>
<sequence length="125" mass="14612">MNLYLNNKKFYIISIHIYIFKTNCKWKIVLEILSAVFTLDCCPFCHNSRVSSKVWCKSKRTNSTSAFTIFIDLTAFEFHEIQTVLSYCKIEQKRLAQNGAFDTNSHNQSNPHSHLCLPTTPSNWW</sequence>
<name>A0A7C8ZZW2_OPUST</name>
<feature type="region of interest" description="Disordered" evidence="1">
    <location>
        <begin position="104"/>
        <end position="125"/>
    </location>
</feature>
<reference evidence="2" key="1">
    <citation type="journal article" date="2013" name="J. Plant Res.">
        <title>Effect of fungi and light on seed germination of three Opuntia species from semiarid lands of central Mexico.</title>
        <authorList>
            <person name="Delgado-Sanchez P."/>
            <person name="Jimenez-Bremont J.F."/>
            <person name="Guerrero-Gonzalez Mde L."/>
            <person name="Flores J."/>
        </authorList>
    </citation>
    <scope>NUCLEOTIDE SEQUENCE</scope>
    <source>
        <tissue evidence="2">Cladode</tissue>
    </source>
</reference>
<evidence type="ECO:0000256" key="1">
    <source>
        <dbReference type="SAM" id="MobiDB-lite"/>
    </source>
</evidence>
<organism evidence="2">
    <name type="scientific">Opuntia streptacantha</name>
    <name type="common">Prickly pear cactus</name>
    <name type="synonym">Opuntia cardona</name>
    <dbReference type="NCBI Taxonomy" id="393608"/>
    <lineage>
        <taxon>Eukaryota</taxon>
        <taxon>Viridiplantae</taxon>
        <taxon>Streptophyta</taxon>
        <taxon>Embryophyta</taxon>
        <taxon>Tracheophyta</taxon>
        <taxon>Spermatophyta</taxon>
        <taxon>Magnoliopsida</taxon>
        <taxon>eudicotyledons</taxon>
        <taxon>Gunneridae</taxon>
        <taxon>Pentapetalae</taxon>
        <taxon>Caryophyllales</taxon>
        <taxon>Cactineae</taxon>
        <taxon>Cactaceae</taxon>
        <taxon>Opuntioideae</taxon>
        <taxon>Opuntia</taxon>
    </lineage>
</organism>
<reference evidence="2" key="2">
    <citation type="submission" date="2020-07" db="EMBL/GenBank/DDBJ databases">
        <authorList>
            <person name="Vera ALvarez R."/>
            <person name="Arias-Moreno D.M."/>
            <person name="Jimenez-Jacinto V."/>
            <person name="Jimenez-Bremont J.F."/>
            <person name="Swaminathan K."/>
            <person name="Moose S.P."/>
            <person name="Guerrero-Gonzalez M.L."/>
            <person name="Marino-Ramirez L."/>
            <person name="Landsman D."/>
            <person name="Rodriguez-Kessler M."/>
            <person name="Delgado-Sanchez P."/>
        </authorList>
    </citation>
    <scope>NUCLEOTIDE SEQUENCE</scope>
    <source>
        <tissue evidence="2">Cladode</tissue>
    </source>
</reference>
<evidence type="ECO:0000313" key="2">
    <source>
        <dbReference type="EMBL" id="MBA4655594.1"/>
    </source>
</evidence>
<protein>
    <submittedName>
        <fullName evidence="2">Uncharacterized protein</fullName>
    </submittedName>
</protein>
<accession>A0A7C8ZZW2</accession>
<dbReference type="EMBL" id="GISG01188261">
    <property type="protein sequence ID" value="MBA4655594.1"/>
    <property type="molecule type" value="Transcribed_RNA"/>
</dbReference>